<comment type="caution">
    <text evidence="1">The sequence shown here is derived from an EMBL/GenBank/DDBJ whole genome shotgun (WGS) entry which is preliminary data.</text>
</comment>
<keyword evidence="3" id="KW-1185">Reference proteome</keyword>
<dbReference type="AlphaFoldDB" id="A0AA86UCI9"/>
<name>A0AA86UCI9_9EUKA</name>
<reference evidence="1" key="1">
    <citation type="submission" date="2023-06" db="EMBL/GenBank/DDBJ databases">
        <authorList>
            <person name="Kurt Z."/>
        </authorList>
    </citation>
    <scope>NUCLEOTIDE SEQUENCE</scope>
</reference>
<evidence type="ECO:0000313" key="1">
    <source>
        <dbReference type="EMBL" id="CAI9936763.1"/>
    </source>
</evidence>
<dbReference type="Proteomes" id="UP001642409">
    <property type="component" value="Unassembled WGS sequence"/>
</dbReference>
<accession>A0AA86UCI9</accession>
<evidence type="ECO:0000313" key="2">
    <source>
        <dbReference type="EMBL" id="CAL6025246.1"/>
    </source>
</evidence>
<dbReference type="EMBL" id="CATOUU010000642">
    <property type="protein sequence ID" value="CAI9936763.1"/>
    <property type="molecule type" value="Genomic_DNA"/>
</dbReference>
<evidence type="ECO:0000313" key="3">
    <source>
        <dbReference type="Proteomes" id="UP001642409"/>
    </source>
</evidence>
<protein>
    <submittedName>
        <fullName evidence="2">Hypothetical_protein</fullName>
    </submittedName>
</protein>
<sequence>MSLKSRNIKIPLSNESSVRNSVETYKDIFGSTILNQNNVTVERFPSSLSSQANLHIQQNQIQVEIENQIKQCQEQIEYFELCTEAIDANISKMETHLVKLLKYVKKNYKK</sequence>
<dbReference type="EMBL" id="CAXDID020000098">
    <property type="protein sequence ID" value="CAL6025246.1"/>
    <property type="molecule type" value="Genomic_DNA"/>
</dbReference>
<organism evidence="1">
    <name type="scientific">Hexamita inflata</name>
    <dbReference type="NCBI Taxonomy" id="28002"/>
    <lineage>
        <taxon>Eukaryota</taxon>
        <taxon>Metamonada</taxon>
        <taxon>Diplomonadida</taxon>
        <taxon>Hexamitidae</taxon>
        <taxon>Hexamitinae</taxon>
        <taxon>Hexamita</taxon>
    </lineage>
</organism>
<gene>
    <name evidence="1" type="ORF">HINF_LOCUS24408</name>
    <name evidence="2" type="ORF">HINF_LOCUS30084</name>
</gene>
<reference evidence="2 3" key="2">
    <citation type="submission" date="2024-07" db="EMBL/GenBank/DDBJ databases">
        <authorList>
            <person name="Akdeniz Z."/>
        </authorList>
    </citation>
    <scope>NUCLEOTIDE SEQUENCE [LARGE SCALE GENOMIC DNA]</scope>
</reference>
<proteinExistence type="predicted"/>